<dbReference type="InterPro" id="IPR014284">
    <property type="entry name" value="RNA_pol_sigma-70_dom"/>
</dbReference>
<keyword evidence="3" id="KW-0731">Sigma factor</keyword>
<feature type="domain" description="RNA polymerase sigma factor 70 region 4 type 2" evidence="6">
    <location>
        <begin position="120"/>
        <end position="163"/>
    </location>
</feature>
<comment type="similarity">
    <text evidence="1">Belongs to the sigma-70 factor family. ECF subfamily.</text>
</comment>
<evidence type="ECO:0000313" key="7">
    <source>
        <dbReference type="EMBL" id="MCG2461681.1"/>
    </source>
</evidence>
<dbReference type="InterPro" id="IPR039425">
    <property type="entry name" value="RNA_pol_sigma-70-like"/>
</dbReference>
<dbReference type="SUPFAM" id="SSF88946">
    <property type="entry name" value="Sigma2 domain of RNA polymerase sigma factors"/>
    <property type="match status" value="1"/>
</dbReference>
<evidence type="ECO:0000256" key="2">
    <source>
        <dbReference type="ARBA" id="ARBA00023015"/>
    </source>
</evidence>
<keyword evidence="2" id="KW-0805">Transcription regulation</keyword>
<dbReference type="GO" id="GO:0016987">
    <property type="term" value="F:sigma factor activity"/>
    <property type="evidence" value="ECO:0007669"/>
    <property type="project" value="UniProtKB-KW"/>
</dbReference>
<dbReference type="PANTHER" id="PTHR43133">
    <property type="entry name" value="RNA POLYMERASE ECF-TYPE SIGMA FACTO"/>
    <property type="match status" value="1"/>
</dbReference>
<dbReference type="Proteomes" id="UP001200642">
    <property type="component" value="Unassembled WGS sequence"/>
</dbReference>
<dbReference type="InterPro" id="IPR007627">
    <property type="entry name" value="RNA_pol_sigma70_r2"/>
</dbReference>
<organism evidence="7 8">
    <name type="scientific">Cerina litoralis</name>
    <dbReference type="NCBI Taxonomy" id="2874477"/>
    <lineage>
        <taxon>Bacteria</taxon>
        <taxon>Pseudomonadati</taxon>
        <taxon>Bacteroidota</taxon>
        <taxon>Flavobacteriia</taxon>
        <taxon>Flavobacteriales</taxon>
        <taxon>Flavobacteriaceae</taxon>
        <taxon>Cerina</taxon>
    </lineage>
</organism>
<evidence type="ECO:0000259" key="6">
    <source>
        <dbReference type="Pfam" id="PF08281"/>
    </source>
</evidence>
<feature type="domain" description="RNA polymerase sigma-70 region 2" evidence="5">
    <location>
        <begin position="21"/>
        <end position="89"/>
    </location>
</feature>
<comment type="caution">
    <text evidence="7">The sequence shown here is derived from an EMBL/GenBank/DDBJ whole genome shotgun (WGS) entry which is preliminary data.</text>
</comment>
<dbReference type="NCBIfam" id="TIGR02937">
    <property type="entry name" value="sigma70-ECF"/>
    <property type="match status" value="1"/>
</dbReference>
<dbReference type="Gene3D" id="1.10.1740.10">
    <property type="match status" value="1"/>
</dbReference>
<keyword evidence="4" id="KW-0804">Transcription</keyword>
<dbReference type="GO" id="GO:0003677">
    <property type="term" value="F:DNA binding"/>
    <property type="evidence" value="ECO:0007669"/>
    <property type="project" value="InterPro"/>
</dbReference>
<dbReference type="Gene3D" id="1.10.10.10">
    <property type="entry name" value="Winged helix-like DNA-binding domain superfamily/Winged helix DNA-binding domain"/>
    <property type="match status" value="1"/>
</dbReference>
<dbReference type="InterPro" id="IPR013249">
    <property type="entry name" value="RNA_pol_sigma70_r4_t2"/>
</dbReference>
<dbReference type="NCBIfam" id="TIGR02985">
    <property type="entry name" value="Sig70_bacteroi1"/>
    <property type="match status" value="1"/>
</dbReference>
<dbReference type="Pfam" id="PF04542">
    <property type="entry name" value="Sigma70_r2"/>
    <property type="match status" value="1"/>
</dbReference>
<dbReference type="Pfam" id="PF08281">
    <property type="entry name" value="Sigma70_r4_2"/>
    <property type="match status" value="1"/>
</dbReference>
<reference evidence="7" key="1">
    <citation type="submission" date="2023-02" db="EMBL/GenBank/DDBJ databases">
        <title>Genome of Flavobacteriaceae gen. nov. sp. strain F89.</title>
        <authorList>
            <person name="Wang Y."/>
        </authorList>
    </citation>
    <scope>NUCLEOTIDE SEQUENCE</scope>
    <source>
        <strain evidence="7">F89</strain>
    </source>
</reference>
<dbReference type="EMBL" id="JAIRBC010000018">
    <property type="protein sequence ID" value="MCG2461681.1"/>
    <property type="molecule type" value="Genomic_DNA"/>
</dbReference>
<dbReference type="InterPro" id="IPR013325">
    <property type="entry name" value="RNA_pol_sigma_r2"/>
</dbReference>
<name>A0AAE3EXP0_9FLAO</name>
<dbReference type="InterPro" id="IPR013324">
    <property type="entry name" value="RNA_pol_sigma_r3/r4-like"/>
</dbReference>
<dbReference type="CDD" id="cd06171">
    <property type="entry name" value="Sigma70_r4"/>
    <property type="match status" value="1"/>
</dbReference>
<keyword evidence="8" id="KW-1185">Reference proteome</keyword>
<sequence length="193" mass="23218">MNEIEAVKALKKGNKLAFKQIFEKYYNRLVTYITTYTHDKEQSEDIVQQTFINFWDDKLKLDENKSPKAYLYAIAYNRYIDSLNKDKRREKLLERIWEKALRDRILEDTEMLEKRIQKMKQVTDSLPPKCKEILHMNKVQGIKYKEIAEQLGISVKTVESQMRIAFTKIREGFEKDDFTLFLLFGKFRWANKL</sequence>
<dbReference type="InterPro" id="IPR036388">
    <property type="entry name" value="WH-like_DNA-bd_sf"/>
</dbReference>
<evidence type="ECO:0000259" key="5">
    <source>
        <dbReference type="Pfam" id="PF04542"/>
    </source>
</evidence>
<dbReference type="InterPro" id="IPR014327">
    <property type="entry name" value="RNA_pol_sigma70_bacteroid"/>
</dbReference>
<evidence type="ECO:0000256" key="3">
    <source>
        <dbReference type="ARBA" id="ARBA00023082"/>
    </source>
</evidence>
<evidence type="ECO:0000313" key="8">
    <source>
        <dbReference type="Proteomes" id="UP001200642"/>
    </source>
</evidence>
<protein>
    <submittedName>
        <fullName evidence="7">RNA polymerase sigma-70 factor</fullName>
    </submittedName>
</protein>
<dbReference type="AlphaFoldDB" id="A0AAE3EXP0"/>
<dbReference type="SUPFAM" id="SSF88659">
    <property type="entry name" value="Sigma3 and sigma4 domains of RNA polymerase sigma factors"/>
    <property type="match status" value="1"/>
</dbReference>
<evidence type="ECO:0000256" key="4">
    <source>
        <dbReference type="ARBA" id="ARBA00023163"/>
    </source>
</evidence>
<proteinExistence type="inferred from homology"/>
<dbReference type="GO" id="GO:0006352">
    <property type="term" value="P:DNA-templated transcription initiation"/>
    <property type="evidence" value="ECO:0007669"/>
    <property type="project" value="InterPro"/>
</dbReference>
<accession>A0AAE3EXP0</accession>
<gene>
    <name evidence="7" type="ORF">K8352_13045</name>
</gene>
<dbReference type="RefSeq" id="WP_317902824.1">
    <property type="nucleotide sequence ID" value="NZ_JAIRBC010000018.1"/>
</dbReference>
<evidence type="ECO:0000256" key="1">
    <source>
        <dbReference type="ARBA" id="ARBA00010641"/>
    </source>
</evidence>
<dbReference type="PANTHER" id="PTHR43133:SF46">
    <property type="entry name" value="RNA POLYMERASE SIGMA-70 FACTOR ECF SUBFAMILY"/>
    <property type="match status" value="1"/>
</dbReference>